<organism evidence="2 3">
    <name type="scientific">candidate division MSBL1 archaeon SCGC-AAA261D19</name>
    <dbReference type="NCBI Taxonomy" id="1698273"/>
    <lineage>
        <taxon>Archaea</taxon>
        <taxon>Methanobacteriati</taxon>
        <taxon>Methanobacteriota</taxon>
        <taxon>candidate division MSBL1</taxon>
    </lineage>
</organism>
<evidence type="ECO:0000313" key="3">
    <source>
        <dbReference type="Proteomes" id="UP000070400"/>
    </source>
</evidence>
<protein>
    <submittedName>
        <fullName evidence="2">Uncharacterized protein</fullName>
    </submittedName>
</protein>
<comment type="caution">
    <text evidence="2">The sequence shown here is derived from an EMBL/GenBank/DDBJ whole genome shotgun (WGS) entry which is preliminary data.</text>
</comment>
<dbReference type="AlphaFoldDB" id="A0A133V8B2"/>
<keyword evidence="3" id="KW-1185">Reference proteome</keyword>
<accession>A0A133V8B2</accession>
<proteinExistence type="predicted"/>
<name>A0A133V8B2_9EURY</name>
<keyword evidence="1" id="KW-0812">Transmembrane</keyword>
<dbReference type="Proteomes" id="UP000070400">
    <property type="component" value="Unassembled WGS sequence"/>
</dbReference>
<evidence type="ECO:0000313" key="2">
    <source>
        <dbReference type="EMBL" id="KXB02627.1"/>
    </source>
</evidence>
<dbReference type="EMBL" id="LHXX01000010">
    <property type="protein sequence ID" value="KXB02627.1"/>
    <property type="molecule type" value="Genomic_DNA"/>
</dbReference>
<keyword evidence="1" id="KW-1133">Transmembrane helix</keyword>
<feature type="transmembrane region" description="Helical" evidence="1">
    <location>
        <begin position="94"/>
        <end position="112"/>
    </location>
</feature>
<gene>
    <name evidence="2" type="ORF">AKJ43_01270</name>
</gene>
<feature type="transmembrane region" description="Helical" evidence="1">
    <location>
        <begin position="50"/>
        <end position="73"/>
    </location>
</feature>
<sequence length="181" mass="19352">MNDKVNLNANKALAATFLALLLVAFATDAASAYCPACAAAAAGGTVLGRWLGLGDLAIGVWEGVLVFSLALWLTKFLKRRVEFLNFKRGGVLEALNCSLMFLIFVSTFYLTGMMEGAEYLFWLVDKLVLGMFAGVVLAWAGMSISGWIKDENGGEVRIPFQSTVIVLGTALLASGALEVFL</sequence>
<feature type="transmembrane region" description="Helical" evidence="1">
    <location>
        <begin position="127"/>
        <end position="148"/>
    </location>
</feature>
<reference evidence="2 3" key="1">
    <citation type="journal article" date="2016" name="Sci. Rep.">
        <title>Metabolic traits of an uncultured archaeal lineage -MSBL1- from brine pools of the Red Sea.</title>
        <authorList>
            <person name="Mwirichia R."/>
            <person name="Alam I."/>
            <person name="Rashid M."/>
            <person name="Vinu M."/>
            <person name="Ba-Alawi W."/>
            <person name="Anthony Kamau A."/>
            <person name="Kamanda Ngugi D."/>
            <person name="Goker M."/>
            <person name="Klenk H.P."/>
            <person name="Bajic V."/>
            <person name="Stingl U."/>
        </authorList>
    </citation>
    <scope>NUCLEOTIDE SEQUENCE [LARGE SCALE GENOMIC DNA]</scope>
    <source>
        <strain evidence="2">SCGC-AAA261D19</strain>
    </source>
</reference>
<evidence type="ECO:0000256" key="1">
    <source>
        <dbReference type="SAM" id="Phobius"/>
    </source>
</evidence>
<keyword evidence="1" id="KW-0472">Membrane</keyword>